<feature type="non-terminal residue" evidence="2">
    <location>
        <position position="1"/>
    </location>
</feature>
<keyword evidence="3" id="KW-1185">Reference proteome</keyword>
<evidence type="ECO:0000313" key="2">
    <source>
        <dbReference type="EMBL" id="KID69567.1"/>
    </source>
</evidence>
<dbReference type="VEuPathDB" id="FungiDB:MAN_02081"/>
<sequence>MMTNSIPDRLRDYLQRVGGGGRYSVPRLAPVILSMSLIALLGALVGWFGAQKLSINKLAAISRQIQQAQVMEKPCGETPAEARARGCYLDVISFCWMPERCYDAELSQHLTG</sequence>
<dbReference type="AlphaFoldDB" id="A0A0B4FP83"/>
<comment type="caution">
    <text evidence="2">The sequence shown here is derived from an EMBL/GenBank/DDBJ whole genome shotgun (WGS) entry which is preliminary data.</text>
</comment>
<name>A0A0B4FP83_METAF</name>
<keyword evidence="1" id="KW-0812">Transmembrane</keyword>
<organism evidence="2 3">
    <name type="scientific">Metarhizium anisopliae (strain ARSEF 549)</name>
    <dbReference type="NCBI Taxonomy" id="3151832"/>
    <lineage>
        <taxon>Eukaryota</taxon>
        <taxon>Fungi</taxon>
        <taxon>Dikarya</taxon>
        <taxon>Ascomycota</taxon>
        <taxon>Pezizomycotina</taxon>
        <taxon>Sordariomycetes</taxon>
        <taxon>Hypocreomycetidae</taxon>
        <taxon>Hypocreales</taxon>
        <taxon>Clavicipitaceae</taxon>
        <taxon>Metarhizium</taxon>
    </lineage>
</organism>
<proteinExistence type="predicted"/>
<dbReference type="EMBL" id="AZNF01000002">
    <property type="protein sequence ID" value="KID69567.1"/>
    <property type="molecule type" value="Genomic_DNA"/>
</dbReference>
<keyword evidence="1" id="KW-1133">Transmembrane helix</keyword>
<dbReference type="PANTHER" id="PTHR35896">
    <property type="entry name" value="IG-LIKE DOMAIN-CONTAINING PROTEIN"/>
    <property type="match status" value="1"/>
</dbReference>
<keyword evidence="1" id="KW-0472">Membrane</keyword>
<dbReference type="OrthoDB" id="4939962at2759"/>
<evidence type="ECO:0000313" key="3">
    <source>
        <dbReference type="Proteomes" id="UP000031186"/>
    </source>
</evidence>
<reference evidence="2 3" key="1">
    <citation type="journal article" date="2014" name="Proc. Natl. Acad. Sci. U.S.A.">
        <title>Trajectory and genomic determinants of fungal-pathogen speciation and host adaptation.</title>
        <authorList>
            <person name="Hu X."/>
            <person name="Xiao G."/>
            <person name="Zheng P."/>
            <person name="Shang Y."/>
            <person name="Su Y."/>
            <person name="Zhang X."/>
            <person name="Liu X."/>
            <person name="Zhan S."/>
            <person name="St Leger R.J."/>
            <person name="Wang C."/>
        </authorList>
    </citation>
    <scope>NUCLEOTIDE SEQUENCE [LARGE SCALE GENOMIC DNA]</scope>
    <source>
        <strain evidence="2 3">ARSEF 549</strain>
    </source>
</reference>
<dbReference type="InterPro" id="IPR053008">
    <property type="entry name" value="Phomopsin_biosynth_assoc"/>
</dbReference>
<feature type="transmembrane region" description="Helical" evidence="1">
    <location>
        <begin position="28"/>
        <end position="48"/>
    </location>
</feature>
<dbReference type="Proteomes" id="UP000031186">
    <property type="component" value="Unassembled WGS sequence"/>
</dbReference>
<dbReference type="PANTHER" id="PTHR35896:SF3">
    <property type="entry name" value="MAJOR FACILITATOR SUPERFAMILY TRANSPORTER"/>
    <property type="match status" value="1"/>
</dbReference>
<accession>A0A0B4FP83</accession>
<gene>
    <name evidence="2" type="ORF">MAN_02081</name>
</gene>
<evidence type="ECO:0000256" key="1">
    <source>
        <dbReference type="SAM" id="Phobius"/>
    </source>
</evidence>
<dbReference type="HOGENOM" id="CLU_2158987_0_0_1"/>
<protein>
    <submittedName>
        <fullName evidence="2">Uncharacterized protein</fullName>
    </submittedName>
</protein>